<sequence length="187" mass="22062">MEELIAFIEQFQKLDQETEDAVKSLFKEEVVKKNDFILEEGKICTKISFIKSGLVRRFYIDDGTEITKWIYHDGHWLTSMASYFNRNSSYEYLQACEDTVLYSLSYENEQKLLEHSSFLKFHTSFLRLSLAAFDEFHFVLGSMPALKKYQYLMEKFPLMILKSKQKYIASLLNVNQETLSRIRAAIN</sequence>
<dbReference type="OrthoDB" id="680421at2"/>
<organism evidence="2 3">
    <name type="scientific">Sunxiuqinia elliptica</name>
    <dbReference type="NCBI Taxonomy" id="655355"/>
    <lineage>
        <taxon>Bacteria</taxon>
        <taxon>Pseudomonadati</taxon>
        <taxon>Bacteroidota</taxon>
        <taxon>Bacteroidia</taxon>
        <taxon>Marinilabiliales</taxon>
        <taxon>Prolixibacteraceae</taxon>
        <taxon>Sunxiuqinia</taxon>
    </lineage>
</organism>
<dbReference type="CDD" id="cd00038">
    <property type="entry name" value="CAP_ED"/>
    <property type="match status" value="1"/>
</dbReference>
<evidence type="ECO:0000313" key="3">
    <source>
        <dbReference type="Proteomes" id="UP000294848"/>
    </source>
</evidence>
<dbReference type="Proteomes" id="UP000294848">
    <property type="component" value="Unassembled WGS sequence"/>
</dbReference>
<dbReference type="EMBL" id="SNWI01000005">
    <property type="protein sequence ID" value="TDO01327.1"/>
    <property type="molecule type" value="Genomic_DNA"/>
</dbReference>
<gene>
    <name evidence="2" type="ORF">DET52_105184</name>
</gene>
<name>A0A4R6H0P4_9BACT</name>
<dbReference type="Gene3D" id="2.60.120.10">
    <property type="entry name" value="Jelly Rolls"/>
    <property type="match status" value="1"/>
</dbReference>
<dbReference type="InterPro" id="IPR000595">
    <property type="entry name" value="cNMP-bd_dom"/>
</dbReference>
<dbReference type="RefSeq" id="WP_133465237.1">
    <property type="nucleotide sequence ID" value="NZ_SNWI01000005.1"/>
</dbReference>
<feature type="domain" description="Cyclic nucleotide-binding" evidence="1">
    <location>
        <begin position="29"/>
        <end position="115"/>
    </location>
</feature>
<accession>A0A4R6H0P4</accession>
<dbReference type="SUPFAM" id="SSF51206">
    <property type="entry name" value="cAMP-binding domain-like"/>
    <property type="match status" value="1"/>
</dbReference>
<protein>
    <submittedName>
        <fullName evidence="2">CRP-like cAMP-binding protein</fullName>
    </submittedName>
</protein>
<evidence type="ECO:0000259" key="1">
    <source>
        <dbReference type="Pfam" id="PF00027"/>
    </source>
</evidence>
<comment type="caution">
    <text evidence="2">The sequence shown here is derived from an EMBL/GenBank/DDBJ whole genome shotgun (WGS) entry which is preliminary data.</text>
</comment>
<dbReference type="InterPro" id="IPR014710">
    <property type="entry name" value="RmlC-like_jellyroll"/>
</dbReference>
<dbReference type="Pfam" id="PF00027">
    <property type="entry name" value="cNMP_binding"/>
    <property type="match status" value="1"/>
</dbReference>
<reference evidence="2 3" key="1">
    <citation type="submission" date="2019-03" db="EMBL/GenBank/DDBJ databases">
        <title>Freshwater and sediment microbial communities from various areas in North America, analyzing microbe dynamics in response to fracking.</title>
        <authorList>
            <person name="Lamendella R."/>
        </authorList>
    </citation>
    <scope>NUCLEOTIDE SEQUENCE [LARGE SCALE GENOMIC DNA]</scope>
    <source>
        <strain evidence="2 3">114D</strain>
    </source>
</reference>
<dbReference type="InterPro" id="IPR018490">
    <property type="entry name" value="cNMP-bd_dom_sf"/>
</dbReference>
<proteinExistence type="predicted"/>
<dbReference type="AlphaFoldDB" id="A0A4R6H0P4"/>
<evidence type="ECO:0000313" key="2">
    <source>
        <dbReference type="EMBL" id="TDO01327.1"/>
    </source>
</evidence>